<accession>A0A6A7BBA2</accession>
<evidence type="ECO:0000313" key="2">
    <source>
        <dbReference type="EMBL" id="KAF2852542.1"/>
    </source>
</evidence>
<dbReference type="PANTHER" id="PTHR43264:SF1">
    <property type="entry name" value="INOSINE_URIDINE-PREFERRING NUCLEOSIDE HYDROLASE DOMAIN-CONTAINING PROTEIN"/>
    <property type="match status" value="1"/>
</dbReference>
<name>A0A6A7BBA2_9PLEO</name>
<feature type="chain" id="PRO_5025656376" description="Inosine/uridine-preferring nucleoside hydrolase domain-containing protein" evidence="1">
    <location>
        <begin position="16"/>
        <end position="310"/>
    </location>
</feature>
<gene>
    <name evidence="2" type="ORF">T440DRAFT_516385</name>
</gene>
<dbReference type="Gene3D" id="3.90.245.10">
    <property type="entry name" value="Ribonucleoside hydrolase-like"/>
    <property type="match status" value="1"/>
</dbReference>
<reference evidence="2" key="1">
    <citation type="submission" date="2020-01" db="EMBL/GenBank/DDBJ databases">
        <authorList>
            <consortium name="DOE Joint Genome Institute"/>
            <person name="Haridas S."/>
            <person name="Albert R."/>
            <person name="Binder M."/>
            <person name="Bloem J."/>
            <person name="Labutti K."/>
            <person name="Salamov A."/>
            <person name="Andreopoulos B."/>
            <person name="Baker S.E."/>
            <person name="Barry K."/>
            <person name="Bills G."/>
            <person name="Bluhm B.H."/>
            <person name="Cannon C."/>
            <person name="Castanera R."/>
            <person name="Culley D.E."/>
            <person name="Daum C."/>
            <person name="Ezra D."/>
            <person name="Gonzalez J.B."/>
            <person name="Henrissat B."/>
            <person name="Kuo A."/>
            <person name="Liang C."/>
            <person name="Lipzen A."/>
            <person name="Lutzoni F."/>
            <person name="Magnuson J."/>
            <person name="Mondo S."/>
            <person name="Nolan M."/>
            <person name="Ohm R."/>
            <person name="Pangilinan J."/>
            <person name="Park H.-J."/>
            <person name="Ramirez L."/>
            <person name="Alfaro M."/>
            <person name="Sun H."/>
            <person name="Tritt A."/>
            <person name="Yoshinaga Y."/>
            <person name="Zwiers L.-H."/>
            <person name="Turgeon B.G."/>
            <person name="Goodwin S.B."/>
            <person name="Spatafora J.W."/>
            <person name="Crous P.W."/>
            <person name="Grigoriev I.V."/>
        </authorList>
    </citation>
    <scope>NUCLEOTIDE SEQUENCE</scope>
    <source>
        <strain evidence="2">IPT5</strain>
    </source>
</reference>
<evidence type="ECO:0000256" key="1">
    <source>
        <dbReference type="SAM" id="SignalP"/>
    </source>
</evidence>
<dbReference type="GO" id="GO:0016799">
    <property type="term" value="F:hydrolase activity, hydrolyzing N-glycosyl compounds"/>
    <property type="evidence" value="ECO:0007669"/>
    <property type="project" value="InterPro"/>
</dbReference>
<dbReference type="AlphaFoldDB" id="A0A6A7BBA2"/>
<dbReference type="OrthoDB" id="187522at2759"/>
<proteinExistence type="predicted"/>
<organism evidence="2 3">
    <name type="scientific">Plenodomus tracheiphilus IPT5</name>
    <dbReference type="NCBI Taxonomy" id="1408161"/>
    <lineage>
        <taxon>Eukaryota</taxon>
        <taxon>Fungi</taxon>
        <taxon>Dikarya</taxon>
        <taxon>Ascomycota</taxon>
        <taxon>Pezizomycotina</taxon>
        <taxon>Dothideomycetes</taxon>
        <taxon>Pleosporomycetidae</taxon>
        <taxon>Pleosporales</taxon>
        <taxon>Pleosporineae</taxon>
        <taxon>Leptosphaeriaceae</taxon>
        <taxon>Plenodomus</taxon>
    </lineage>
</organism>
<keyword evidence="1" id="KW-0732">Signal</keyword>
<dbReference type="PANTHER" id="PTHR43264">
    <property type="match status" value="1"/>
</dbReference>
<evidence type="ECO:0008006" key="4">
    <source>
        <dbReference type="Google" id="ProtNLM"/>
    </source>
</evidence>
<dbReference type="Proteomes" id="UP000799423">
    <property type="component" value="Unassembled WGS sequence"/>
</dbReference>
<dbReference type="SUPFAM" id="SSF53590">
    <property type="entry name" value="Nucleoside hydrolase"/>
    <property type="match status" value="1"/>
</dbReference>
<dbReference type="InterPro" id="IPR036452">
    <property type="entry name" value="Ribo_hydro-like"/>
</dbReference>
<feature type="signal peptide" evidence="1">
    <location>
        <begin position="1"/>
        <end position="15"/>
    </location>
</feature>
<evidence type="ECO:0000313" key="3">
    <source>
        <dbReference type="Proteomes" id="UP000799423"/>
    </source>
</evidence>
<dbReference type="EMBL" id="MU006298">
    <property type="protein sequence ID" value="KAF2852542.1"/>
    <property type="molecule type" value="Genomic_DNA"/>
</dbReference>
<protein>
    <recommendedName>
        <fullName evidence="4">Inosine/uridine-preferring nucleoside hydrolase domain-containing protein</fullName>
    </recommendedName>
</protein>
<keyword evidence="3" id="KW-1185">Reference proteome</keyword>
<sequence>MSLRTLLFFVICATAIQIRNRHDRRTPKRMIIDTDMLDFVDDPVGVFSRYVLPALDAINTYYGHGDIPLAIQKPIDNSTRNPTYPQPNEYITGLASSFPQDIHNGSNASDPISLYRTLLSQSPDHSITIAAIGFLDNIYNLLHSPGDSISPLSGSHLVRKKVAELVVQGNPTGPSFNFVEHDIKFAAYVLTHWPGIVTFVPDAIGSTVFFGARLTTQLDVTRNPVAYTVATSIGVNVSHESWDSTAIYYAIRGLGDVYVSERSRGEIYFFGNGSADWNFTAPSRRQRSVELRLDNATFASRLEDLILSYP</sequence>